<protein>
    <submittedName>
        <fullName evidence="2">Uncharacterized protein</fullName>
    </submittedName>
</protein>
<feature type="region of interest" description="Disordered" evidence="1">
    <location>
        <begin position="275"/>
        <end position="294"/>
    </location>
</feature>
<evidence type="ECO:0000256" key="1">
    <source>
        <dbReference type="SAM" id="MobiDB-lite"/>
    </source>
</evidence>
<name>A0ABS5TL02_9ACTN</name>
<accession>A0ABS5TL02</accession>
<organism evidence="2 3">
    <name type="scientific">Kineosporia corallincola</name>
    <dbReference type="NCBI Taxonomy" id="2835133"/>
    <lineage>
        <taxon>Bacteria</taxon>
        <taxon>Bacillati</taxon>
        <taxon>Actinomycetota</taxon>
        <taxon>Actinomycetes</taxon>
        <taxon>Kineosporiales</taxon>
        <taxon>Kineosporiaceae</taxon>
        <taxon>Kineosporia</taxon>
    </lineage>
</organism>
<evidence type="ECO:0000313" key="2">
    <source>
        <dbReference type="EMBL" id="MBT0771782.1"/>
    </source>
</evidence>
<dbReference type="RefSeq" id="WP_214158153.1">
    <property type="nucleotide sequence ID" value="NZ_JAHBAY010000010.1"/>
</dbReference>
<comment type="caution">
    <text evidence="2">The sequence shown here is derived from an EMBL/GenBank/DDBJ whole genome shotgun (WGS) entry which is preliminary data.</text>
</comment>
<dbReference type="EMBL" id="JAHBAY010000010">
    <property type="protein sequence ID" value="MBT0771782.1"/>
    <property type="molecule type" value="Genomic_DNA"/>
</dbReference>
<sequence>MATTVSAWEHLVGATITSESLPPAYQPEQPRLGEYVRVTALGPSDDVRAPDAPGIVIVEIDGAVQYWATDDPDSVQVVTAQPSCLARAAEVARHDGPMTLYAAMRHIEIADARWRASVGSVPARQQRARQVREALAASEPDLPPVMSSRYTRARVRRIDADRWAADIGHAGSLRPLGEHDSADAAHAAVRQAHEQAWQTLRSWLARHVAGIWTLTYEPLVVIEEDRLSGPAVARILGIESGTWRGYVSRGQAPAPDGHSGDGRPYWTLATLQSWQRPGQGARTDLQPGSSDDNA</sequence>
<proteinExistence type="predicted"/>
<dbReference type="Proteomes" id="UP001197247">
    <property type="component" value="Unassembled WGS sequence"/>
</dbReference>
<reference evidence="2 3" key="1">
    <citation type="submission" date="2021-05" db="EMBL/GenBank/DDBJ databases">
        <title>Kineosporia and Streptomyces sp. nov. two new marine actinobacteria isolated from Coral.</title>
        <authorList>
            <person name="Buangrab K."/>
            <person name="Sutthacheep M."/>
            <person name="Yeemin T."/>
            <person name="Harunari E."/>
            <person name="Igarashi Y."/>
            <person name="Kanchanasin P."/>
            <person name="Tanasupawat S."/>
            <person name="Phongsopitanun W."/>
        </authorList>
    </citation>
    <scope>NUCLEOTIDE SEQUENCE [LARGE SCALE GENOMIC DNA]</scope>
    <source>
        <strain evidence="2 3">J2-2</strain>
    </source>
</reference>
<evidence type="ECO:0000313" key="3">
    <source>
        <dbReference type="Proteomes" id="UP001197247"/>
    </source>
</evidence>
<gene>
    <name evidence="2" type="ORF">KIH74_22770</name>
</gene>
<keyword evidence="3" id="KW-1185">Reference proteome</keyword>